<protein>
    <submittedName>
        <fullName evidence="3">Uncharacterized protein</fullName>
    </submittedName>
</protein>
<proteinExistence type="predicted"/>
<gene>
    <name evidence="3" type="ORF">EVOR1521_LOCUS19946</name>
</gene>
<accession>A0AA36N9Q1</accession>
<evidence type="ECO:0000313" key="3">
    <source>
        <dbReference type="EMBL" id="CAJ1395526.1"/>
    </source>
</evidence>
<sequence>MLPPATCQPQCYGGSRTQLQLDVRYLTRPEDGEGGPLPPVPTLDVVDQSELIEKLRRKIAEQETEIKEQNFTIQDLEEELKKALEALRLAGLQVASPTRTRPKREPPAAKECQTDPWFPPAREVAAAPGEQEKVKYEKPAPGDQALPSRSERRKGVKNQHPAKAVTTRQRWKQRRSQLRERGGRKKDPRTGSRRAWIRTF</sequence>
<reference evidence="3" key="1">
    <citation type="submission" date="2023-08" db="EMBL/GenBank/DDBJ databases">
        <authorList>
            <person name="Chen Y."/>
            <person name="Shah S."/>
            <person name="Dougan E. K."/>
            <person name="Thang M."/>
            <person name="Chan C."/>
        </authorList>
    </citation>
    <scope>NUCLEOTIDE SEQUENCE</scope>
</reference>
<dbReference type="EMBL" id="CAUJNA010003190">
    <property type="protein sequence ID" value="CAJ1395526.1"/>
    <property type="molecule type" value="Genomic_DNA"/>
</dbReference>
<name>A0AA36N9Q1_9DINO</name>
<feature type="coiled-coil region" evidence="1">
    <location>
        <begin position="45"/>
        <end position="93"/>
    </location>
</feature>
<dbReference type="Proteomes" id="UP001178507">
    <property type="component" value="Unassembled WGS sequence"/>
</dbReference>
<keyword evidence="1" id="KW-0175">Coiled coil</keyword>
<keyword evidence="4" id="KW-1185">Reference proteome</keyword>
<evidence type="ECO:0000256" key="1">
    <source>
        <dbReference type="SAM" id="Coils"/>
    </source>
</evidence>
<evidence type="ECO:0000256" key="2">
    <source>
        <dbReference type="SAM" id="MobiDB-lite"/>
    </source>
</evidence>
<feature type="compositionally biased region" description="Basic and acidic residues" evidence="2">
    <location>
        <begin position="130"/>
        <end position="140"/>
    </location>
</feature>
<comment type="caution">
    <text evidence="3">The sequence shown here is derived from an EMBL/GenBank/DDBJ whole genome shotgun (WGS) entry which is preliminary data.</text>
</comment>
<dbReference type="AlphaFoldDB" id="A0AA36N9Q1"/>
<evidence type="ECO:0000313" key="4">
    <source>
        <dbReference type="Proteomes" id="UP001178507"/>
    </source>
</evidence>
<feature type="region of interest" description="Disordered" evidence="2">
    <location>
        <begin position="94"/>
        <end position="200"/>
    </location>
</feature>
<organism evidence="3 4">
    <name type="scientific">Effrenium voratum</name>
    <dbReference type="NCBI Taxonomy" id="2562239"/>
    <lineage>
        <taxon>Eukaryota</taxon>
        <taxon>Sar</taxon>
        <taxon>Alveolata</taxon>
        <taxon>Dinophyceae</taxon>
        <taxon>Suessiales</taxon>
        <taxon>Symbiodiniaceae</taxon>
        <taxon>Effrenium</taxon>
    </lineage>
</organism>
<feature type="compositionally biased region" description="Basic residues" evidence="2">
    <location>
        <begin position="169"/>
        <end position="200"/>
    </location>
</feature>